<feature type="non-terminal residue" evidence="1">
    <location>
        <position position="1"/>
    </location>
</feature>
<name>A0A0C2YRI1_9AGAM</name>
<reference evidence="2" key="2">
    <citation type="submission" date="2015-01" db="EMBL/GenBank/DDBJ databases">
        <title>Evolutionary Origins and Diversification of the Mycorrhizal Mutualists.</title>
        <authorList>
            <consortium name="DOE Joint Genome Institute"/>
            <consortium name="Mycorrhizal Genomics Consortium"/>
            <person name="Kohler A."/>
            <person name="Kuo A."/>
            <person name="Nagy L.G."/>
            <person name="Floudas D."/>
            <person name="Copeland A."/>
            <person name="Barry K.W."/>
            <person name="Cichocki N."/>
            <person name="Veneault-Fourrey C."/>
            <person name="LaButti K."/>
            <person name="Lindquist E.A."/>
            <person name="Lipzen A."/>
            <person name="Lundell T."/>
            <person name="Morin E."/>
            <person name="Murat C."/>
            <person name="Riley R."/>
            <person name="Ohm R."/>
            <person name="Sun H."/>
            <person name="Tunlid A."/>
            <person name="Henrissat B."/>
            <person name="Grigoriev I.V."/>
            <person name="Hibbett D.S."/>
            <person name="Martin F."/>
        </authorList>
    </citation>
    <scope>NUCLEOTIDE SEQUENCE [LARGE SCALE GENOMIC DNA]</scope>
    <source>
        <strain evidence="2">Foug A</strain>
    </source>
</reference>
<dbReference type="HOGENOM" id="CLU_120609_0_0_1"/>
<keyword evidence="2" id="KW-1185">Reference proteome</keyword>
<evidence type="ECO:0000313" key="2">
    <source>
        <dbReference type="Proteomes" id="UP000053989"/>
    </source>
</evidence>
<sequence>EIQVGKWLILVNALDEVQQRQCAHTDANATKFAFQKNWTHKEVDRYIKQYIFPCPMDYVSGCSKGKGKDPTCYWKLLNKEKQQYELAVTRGLPTGADLFRYRGREKCAVSDSGIIIGMTIGLITVNY</sequence>
<dbReference type="InParanoid" id="A0A0C2YRI1"/>
<dbReference type="Proteomes" id="UP000053989">
    <property type="component" value="Unassembled WGS sequence"/>
</dbReference>
<reference evidence="1 2" key="1">
    <citation type="submission" date="2014-04" db="EMBL/GenBank/DDBJ databases">
        <authorList>
            <consortium name="DOE Joint Genome Institute"/>
            <person name="Kuo A."/>
            <person name="Kohler A."/>
            <person name="Nagy L.G."/>
            <person name="Floudas D."/>
            <person name="Copeland A."/>
            <person name="Barry K.W."/>
            <person name="Cichocki N."/>
            <person name="Veneault-Fourrey C."/>
            <person name="LaButti K."/>
            <person name="Lindquist E.A."/>
            <person name="Lipzen A."/>
            <person name="Lundell T."/>
            <person name="Morin E."/>
            <person name="Murat C."/>
            <person name="Sun H."/>
            <person name="Tunlid A."/>
            <person name="Henrissat B."/>
            <person name="Grigoriev I.V."/>
            <person name="Hibbett D.S."/>
            <person name="Martin F."/>
            <person name="Nordberg H.P."/>
            <person name="Cantor M.N."/>
            <person name="Hua S.X."/>
        </authorList>
    </citation>
    <scope>NUCLEOTIDE SEQUENCE [LARGE SCALE GENOMIC DNA]</scope>
    <source>
        <strain evidence="1 2">Foug A</strain>
    </source>
</reference>
<dbReference type="AlphaFoldDB" id="A0A0C2YRI1"/>
<organism evidence="1 2">
    <name type="scientific">Scleroderma citrinum Foug A</name>
    <dbReference type="NCBI Taxonomy" id="1036808"/>
    <lineage>
        <taxon>Eukaryota</taxon>
        <taxon>Fungi</taxon>
        <taxon>Dikarya</taxon>
        <taxon>Basidiomycota</taxon>
        <taxon>Agaricomycotina</taxon>
        <taxon>Agaricomycetes</taxon>
        <taxon>Agaricomycetidae</taxon>
        <taxon>Boletales</taxon>
        <taxon>Sclerodermatineae</taxon>
        <taxon>Sclerodermataceae</taxon>
        <taxon>Scleroderma</taxon>
    </lineage>
</organism>
<accession>A0A0C2YRI1</accession>
<proteinExistence type="predicted"/>
<evidence type="ECO:0000313" key="1">
    <source>
        <dbReference type="EMBL" id="KIM52338.1"/>
    </source>
</evidence>
<protein>
    <submittedName>
        <fullName evidence="1">Uncharacterized protein</fullName>
    </submittedName>
</protein>
<dbReference type="EMBL" id="KN822214">
    <property type="protein sequence ID" value="KIM52338.1"/>
    <property type="molecule type" value="Genomic_DNA"/>
</dbReference>
<dbReference type="OrthoDB" id="2691803at2759"/>
<gene>
    <name evidence="1" type="ORF">SCLCIDRAFT_141382</name>
</gene>